<evidence type="ECO:0000256" key="1">
    <source>
        <dbReference type="SAM" id="Phobius"/>
    </source>
</evidence>
<evidence type="ECO:0000313" key="3">
    <source>
        <dbReference type="EMBL" id="MFC4628053.1"/>
    </source>
</evidence>
<dbReference type="PANTHER" id="PTHR36927:SF1">
    <property type="entry name" value="MDO-LIKE PROTEIN"/>
    <property type="match status" value="1"/>
</dbReference>
<reference evidence="4" key="1">
    <citation type="journal article" date="2019" name="Int. J. Syst. Evol. Microbiol.">
        <title>The Global Catalogue of Microorganisms (GCM) 10K type strain sequencing project: providing services to taxonomists for standard genome sequencing and annotation.</title>
        <authorList>
            <consortium name="The Broad Institute Genomics Platform"/>
            <consortium name="The Broad Institute Genome Sequencing Center for Infectious Disease"/>
            <person name="Wu L."/>
            <person name="Ma J."/>
        </authorList>
    </citation>
    <scope>NUCLEOTIDE SEQUENCE [LARGE SCALE GENOMIC DNA]</scope>
    <source>
        <strain evidence="4">CCUG 42722</strain>
    </source>
</reference>
<feature type="transmembrane region" description="Helical" evidence="1">
    <location>
        <begin position="323"/>
        <end position="343"/>
    </location>
</feature>
<dbReference type="Proteomes" id="UP001596011">
    <property type="component" value="Unassembled WGS sequence"/>
</dbReference>
<evidence type="ECO:0000259" key="2">
    <source>
        <dbReference type="Pfam" id="PF01757"/>
    </source>
</evidence>
<feature type="transmembrane region" description="Helical" evidence="1">
    <location>
        <begin position="153"/>
        <end position="173"/>
    </location>
</feature>
<feature type="transmembrane region" description="Helical" evidence="1">
    <location>
        <begin position="233"/>
        <end position="250"/>
    </location>
</feature>
<proteinExistence type="predicted"/>
<accession>A0ABV9HF07</accession>
<protein>
    <submittedName>
        <fullName evidence="3">Acyltransferase family protein</fullName>
    </submittedName>
</protein>
<dbReference type="InterPro" id="IPR002656">
    <property type="entry name" value="Acyl_transf_3_dom"/>
</dbReference>
<feature type="transmembrane region" description="Helical" evidence="1">
    <location>
        <begin position="103"/>
        <end position="128"/>
    </location>
</feature>
<sequence length="398" mass="42653">MTATAATTSTSTSSASANRVHGLDALRGGALLLGIVLHSLLPFIVDAPWLITDSVTTSAADDGVVVIHLFRMSLFMMIAGYFARLTLHRKGLRVFAVDRLRRIGLPVIAFWPLAVLPIGILAVVGAAARGQQMPQAPPSSVHPVLAALDPGHMWFLVVLLQIYVIVLTVRAVLRRVLGAERATAAAELAGGWFSGPLGVLLTAVPYAVAVLLQGAPVDGGIHKPLSILPEAEVLVAYVGAFTVGYTLHARPDALVRLSRGRWVHLAVAVVTSAAVLYVIPTGNAAALAPVAALASAAWCYALTGLCVRYLNGERPTLRYLADASYWMYLMHLPLLLAIEIPLADLALPVIVKLLITWVVTFVVLVLSYHVLVRSTWIGGWLNGRRHPWTWPPMTTGNR</sequence>
<keyword evidence="3" id="KW-0012">Acyltransferase</keyword>
<feature type="transmembrane region" description="Helical" evidence="1">
    <location>
        <begin position="29"/>
        <end position="51"/>
    </location>
</feature>
<comment type="caution">
    <text evidence="3">The sequence shown here is derived from an EMBL/GenBank/DDBJ whole genome shotgun (WGS) entry which is preliminary data.</text>
</comment>
<feature type="transmembrane region" description="Helical" evidence="1">
    <location>
        <begin position="349"/>
        <end position="371"/>
    </location>
</feature>
<feature type="transmembrane region" description="Helical" evidence="1">
    <location>
        <begin position="262"/>
        <end position="280"/>
    </location>
</feature>
<dbReference type="EMBL" id="JBHSFI010000003">
    <property type="protein sequence ID" value="MFC4628053.1"/>
    <property type="molecule type" value="Genomic_DNA"/>
</dbReference>
<name>A0ABV9HF07_9MICO</name>
<dbReference type="RefSeq" id="WP_377133765.1">
    <property type="nucleotide sequence ID" value="NZ_JBHSFI010000003.1"/>
</dbReference>
<feature type="transmembrane region" description="Helical" evidence="1">
    <location>
        <begin position="63"/>
        <end position="83"/>
    </location>
</feature>
<dbReference type="PANTHER" id="PTHR36927">
    <property type="entry name" value="BLR4337 PROTEIN"/>
    <property type="match status" value="1"/>
</dbReference>
<keyword evidence="1" id="KW-0812">Transmembrane</keyword>
<feature type="domain" description="Acyltransferase 3" evidence="2">
    <location>
        <begin position="21"/>
        <end position="368"/>
    </location>
</feature>
<dbReference type="InterPro" id="IPR050623">
    <property type="entry name" value="Glucan_succinyl_AcylTrfase"/>
</dbReference>
<feature type="transmembrane region" description="Helical" evidence="1">
    <location>
        <begin position="185"/>
        <end position="213"/>
    </location>
</feature>
<feature type="transmembrane region" description="Helical" evidence="1">
    <location>
        <begin position="286"/>
        <end position="311"/>
    </location>
</feature>
<keyword evidence="1" id="KW-1133">Transmembrane helix</keyword>
<keyword evidence="3" id="KW-0808">Transferase</keyword>
<keyword evidence="4" id="KW-1185">Reference proteome</keyword>
<evidence type="ECO:0000313" key="4">
    <source>
        <dbReference type="Proteomes" id="UP001596011"/>
    </source>
</evidence>
<keyword evidence="1" id="KW-0472">Membrane</keyword>
<dbReference type="Pfam" id="PF01757">
    <property type="entry name" value="Acyl_transf_3"/>
    <property type="match status" value="1"/>
</dbReference>
<gene>
    <name evidence="3" type="ORF">ACFO6V_07405</name>
</gene>
<dbReference type="GO" id="GO:0016746">
    <property type="term" value="F:acyltransferase activity"/>
    <property type="evidence" value="ECO:0007669"/>
    <property type="project" value="UniProtKB-KW"/>
</dbReference>
<organism evidence="3 4">
    <name type="scientific">Promicromonospora alba</name>
    <dbReference type="NCBI Taxonomy" id="1616110"/>
    <lineage>
        <taxon>Bacteria</taxon>
        <taxon>Bacillati</taxon>
        <taxon>Actinomycetota</taxon>
        <taxon>Actinomycetes</taxon>
        <taxon>Micrococcales</taxon>
        <taxon>Promicromonosporaceae</taxon>
        <taxon>Promicromonospora</taxon>
    </lineage>
</organism>